<keyword evidence="2" id="KW-1185">Reference proteome</keyword>
<comment type="caution">
    <text evidence="1">The sequence shown here is derived from an EMBL/GenBank/DDBJ whole genome shotgun (WGS) entry which is preliminary data.</text>
</comment>
<gene>
    <name evidence="1" type="ORF">CYMTET_11045</name>
</gene>
<dbReference type="EMBL" id="LGRX02003997">
    <property type="protein sequence ID" value="KAK3281145.1"/>
    <property type="molecule type" value="Genomic_DNA"/>
</dbReference>
<feature type="non-terminal residue" evidence="1">
    <location>
        <position position="1"/>
    </location>
</feature>
<protein>
    <submittedName>
        <fullName evidence="1">Uncharacterized protein</fullName>
    </submittedName>
</protein>
<evidence type="ECO:0000313" key="1">
    <source>
        <dbReference type="EMBL" id="KAK3281145.1"/>
    </source>
</evidence>
<proteinExistence type="predicted"/>
<name>A0AAE0GND1_9CHLO</name>
<dbReference type="Proteomes" id="UP001190700">
    <property type="component" value="Unassembled WGS sequence"/>
</dbReference>
<evidence type="ECO:0000313" key="2">
    <source>
        <dbReference type="Proteomes" id="UP001190700"/>
    </source>
</evidence>
<reference evidence="1 2" key="1">
    <citation type="journal article" date="2015" name="Genome Biol. Evol.">
        <title>Comparative Genomics of a Bacterivorous Green Alga Reveals Evolutionary Causalities and Consequences of Phago-Mixotrophic Mode of Nutrition.</title>
        <authorList>
            <person name="Burns J.A."/>
            <person name="Paasch A."/>
            <person name="Narechania A."/>
            <person name="Kim E."/>
        </authorList>
    </citation>
    <scope>NUCLEOTIDE SEQUENCE [LARGE SCALE GENOMIC DNA]</scope>
    <source>
        <strain evidence="1 2">PLY_AMNH</strain>
    </source>
</reference>
<accession>A0AAE0GND1</accession>
<dbReference type="AlphaFoldDB" id="A0AAE0GND1"/>
<organism evidence="1 2">
    <name type="scientific">Cymbomonas tetramitiformis</name>
    <dbReference type="NCBI Taxonomy" id="36881"/>
    <lineage>
        <taxon>Eukaryota</taxon>
        <taxon>Viridiplantae</taxon>
        <taxon>Chlorophyta</taxon>
        <taxon>Pyramimonadophyceae</taxon>
        <taxon>Pyramimonadales</taxon>
        <taxon>Pyramimonadaceae</taxon>
        <taxon>Cymbomonas</taxon>
    </lineage>
</organism>
<sequence length="89" mass="9926">SAPPGSLREAEFPWPTPDNPAYLTAVDTAQEAKLRLRECMLKWHPDKFEQQFGAMIAPEEKTSVLARAKAVQQVGFDTQISVSVHLAYI</sequence>